<gene>
    <name evidence="1" type="ORF">KDW_34590</name>
</gene>
<comment type="caution">
    <text evidence="1">The sequence shown here is derived from an EMBL/GenBank/DDBJ whole genome shotgun (WGS) entry which is preliminary data.</text>
</comment>
<dbReference type="EMBL" id="BKZW01000001">
    <property type="protein sequence ID" value="GER89297.1"/>
    <property type="molecule type" value="Genomic_DNA"/>
</dbReference>
<evidence type="ECO:0000313" key="2">
    <source>
        <dbReference type="Proteomes" id="UP000326912"/>
    </source>
</evidence>
<proteinExistence type="predicted"/>
<evidence type="ECO:0000313" key="1">
    <source>
        <dbReference type="EMBL" id="GER89297.1"/>
    </source>
</evidence>
<protein>
    <recommendedName>
        <fullName evidence="3">MalT-like TPR region domain-containing protein</fullName>
    </recommendedName>
</protein>
<evidence type="ECO:0008006" key="3">
    <source>
        <dbReference type="Google" id="ProtNLM"/>
    </source>
</evidence>
<sequence>MDPSMILAYETMAQIYEATGRADEAAQAMSQANALRSVAE</sequence>
<organism evidence="1 2">
    <name type="scientific">Dictyobacter vulcani</name>
    <dbReference type="NCBI Taxonomy" id="2607529"/>
    <lineage>
        <taxon>Bacteria</taxon>
        <taxon>Bacillati</taxon>
        <taxon>Chloroflexota</taxon>
        <taxon>Ktedonobacteria</taxon>
        <taxon>Ktedonobacterales</taxon>
        <taxon>Dictyobacteraceae</taxon>
        <taxon>Dictyobacter</taxon>
    </lineage>
</organism>
<keyword evidence="2" id="KW-1185">Reference proteome</keyword>
<dbReference type="AlphaFoldDB" id="A0A5J4KSB7"/>
<accession>A0A5J4KSB7</accession>
<reference evidence="1 2" key="1">
    <citation type="submission" date="2019-10" db="EMBL/GenBank/DDBJ databases">
        <title>Dictyobacter vulcani sp. nov., within the class Ktedonobacteria, isolated from soil of volcanic Mt. Zao.</title>
        <authorList>
            <person name="Zheng Y."/>
            <person name="Wang C.M."/>
            <person name="Sakai Y."/>
            <person name="Abe K."/>
            <person name="Yokota A."/>
            <person name="Yabe S."/>
        </authorList>
    </citation>
    <scope>NUCLEOTIDE SEQUENCE [LARGE SCALE GENOMIC DNA]</scope>
    <source>
        <strain evidence="1 2">W12</strain>
    </source>
</reference>
<dbReference type="Proteomes" id="UP000326912">
    <property type="component" value="Unassembled WGS sequence"/>
</dbReference>
<name>A0A5J4KSB7_9CHLR</name>